<dbReference type="AlphaFoldDB" id="A0A445A7B3"/>
<gene>
    <name evidence="1" type="ORF">Ahy_B03g067510</name>
</gene>
<evidence type="ECO:0000313" key="2">
    <source>
        <dbReference type="Proteomes" id="UP000289738"/>
    </source>
</evidence>
<keyword evidence="2" id="KW-1185">Reference proteome</keyword>
<dbReference type="Proteomes" id="UP000289738">
    <property type="component" value="Chromosome B03"/>
</dbReference>
<reference evidence="1 2" key="1">
    <citation type="submission" date="2019-01" db="EMBL/GenBank/DDBJ databases">
        <title>Sequencing of cultivated peanut Arachis hypogaea provides insights into genome evolution and oil improvement.</title>
        <authorList>
            <person name="Chen X."/>
        </authorList>
    </citation>
    <scope>NUCLEOTIDE SEQUENCE [LARGE SCALE GENOMIC DNA]</scope>
    <source>
        <strain evidence="2">cv. Fuhuasheng</strain>
        <tissue evidence="1">Leaves</tissue>
    </source>
</reference>
<name>A0A445A7B3_ARAHY</name>
<accession>A0A445A7B3</accession>
<sequence>MLKQHSELSMFVHRTIENNEEARIRPSKTYQSFVVAVGGHRELNFIEKDVKNYITRKVWNVFEQDDAKEFGFVAWEKRHQKGFLPINVHRCKGLLRLVCQQQFTGSVFGIS</sequence>
<comment type="caution">
    <text evidence="1">The sequence shown here is derived from an EMBL/GenBank/DDBJ whole genome shotgun (WGS) entry which is preliminary data.</text>
</comment>
<evidence type="ECO:0000313" key="1">
    <source>
        <dbReference type="EMBL" id="RYR22232.1"/>
    </source>
</evidence>
<dbReference type="EMBL" id="SDMP01000013">
    <property type="protein sequence ID" value="RYR22232.1"/>
    <property type="molecule type" value="Genomic_DNA"/>
</dbReference>
<protein>
    <submittedName>
        <fullName evidence="1">Uncharacterized protein</fullName>
    </submittedName>
</protein>
<organism evidence="1 2">
    <name type="scientific">Arachis hypogaea</name>
    <name type="common">Peanut</name>
    <dbReference type="NCBI Taxonomy" id="3818"/>
    <lineage>
        <taxon>Eukaryota</taxon>
        <taxon>Viridiplantae</taxon>
        <taxon>Streptophyta</taxon>
        <taxon>Embryophyta</taxon>
        <taxon>Tracheophyta</taxon>
        <taxon>Spermatophyta</taxon>
        <taxon>Magnoliopsida</taxon>
        <taxon>eudicotyledons</taxon>
        <taxon>Gunneridae</taxon>
        <taxon>Pentapetalae</taxon>
        <taxon>rosids</taxon>
        <taxon>fabids</taxon>
        <taxon>Fabales</taxon>
        <taxon>Fabaceae</taxon>
        <taxon>Papilionoideae</taxon>
        <taxon>50 kb inversion clade</taxon>
        <taxon>dalbergioids sensu lato</taxon>
        <taxon>Dalbergieae</taxon>
        <taxon>Pterocarpus clade</taxon>
        <taxon>Arachis</taxon>
    </lineage>
</organism>
<proteinExistence type="predicted"/>